<evidence type="ECO:0000313" key="2">
    <source>
        <dbReference type="Proteomes" id="UP000621455"/>
    </source>
</evidence>
<evidence type="ECO:0000313" key="1">
    <source>
        <dbReference type="EMBL" id="NHZ84162.1"/>
    </source>
</evidence>
<dbReference type="Proteomes" id="UP000621455">
    <property type="component" value="Unassembled WGS sequence"/>
</dbReference>
<protein>
    <submittedName>
        <fullName evidence="1">Uncharacterized protein</fullName>
    </submittedName>
</protein>
<accession>A0ABX0NKL0</accession>
<dbReference type="RefSeq" id="WP_167094524.1">
    <property type="nucleotide sequence ID" value="NZ_WHJG01000117.1"/>
</dbReference>
<comment type="caution">
    <text evidence="1">The sequence shown here is derived from an EMBL/GenBank/DDBJ whole genome shotgun (WGS) entry which is preliminary data.</text>
</comment>
<reference evidence="1 2" key="1">
    <citation type="submission" date="2019-10" db="EMBL/GenBank/DDBJ databases">
        <title>Taxonomy of Antarctic Massilia spp.: description of Massilia rubra sp. nov., Massilia aquatica sp. nov., Massilia mucilaginosa sp. nov., Massilia frigida sp. nov. isolated from streams, lakes and regoliths.</title>
        <authorList>
            <person name="Holochova P."/>
            <person name="Sedlacek I."/>
            <person name="Kralova S."/>
            <person name="Maslanova I."/>
            <person name="Busse H.-J."/>
            <person name="Stankova E."/>
            <person name="Vrbovska V."/>
            <person name="Kovarovic V."/>
            <person name="Bartak M."/>
            <person name="Svec P."/>
            <person name="Pantucek R."/>
        </authorList>
    </citation>
    <scope>NUCLEOTIDE SEQUENCE [LARGE SCALE GENOMIC DNA]</scope>
    <source>
        <strain evidence="1 2">CCM 8695</strain>
    </source>
</reference>
<dbReference type="EMBL" id="WHJG01000117">
    <property type="protein sequence ID" value="NHZ84162.1"/>
    <property type="molecule type" value="Genomic_DNA"/>
</dbReference>
<gene>
    <name evidence="1" type="ORF">F2P44_33665</name>
</gene>
<name>A0ABX0NKL0_9BURK</name>
<dbReference type="InterPro" id="IPR048188">
    <property type="entry name" value="YmfL-like"/>
</dbReference>
<organism evidence="1 2">
    <name type="scientific">Massilia frigida</name>
    <dbReference type="NCBI Taxonomy" id="2609281"/>
    <lineage>
        <taxon>Bacteria</taxon>
        <taxon>Pseudomonadati</taxon>
        <taxon>Pseudomonadota</taxon>
        <taxon>Betaproteobacteria</taxon>
        <taxon>Burkholderiales</taxon>
        <taxon>Oxalobacteraceae</taxon>
        <taxon>Telluria group</taxon>
        <taxon>Massilia</taxon>
    </lineage>
</organism>
<proteinExistence type="predicted"/>
<sequence length="156" mass="17001">MDLRESYLAMIKAMPGGWGAMCGALAMTRDAVENRIYERKGQSVLVETALAMQSFSSTTLFAESIAVASGGTFVKLPDDLSGGNDILMQKFQQLYAELGRFSQDFAAATADDVIDKAERRMLEADGARLHKVMAELMALTFRIYCPNGGVDTEVTQ</sequence>
<keyword evidence="2" id="KW-1185">Reference proteome</keyword>
<dbReference type="NCBIfam" id="NF041471">
    <property type="entry name" value="phage_reg_YmfL"/>
    <property type="match status" value="1"/>
</dbReference>